<feature type="domain" description="ETS" evidence="4">
    <location>
        <begin position="11"/>
        <end position="61"/>
    </location>
</feature>
<dbReference type="PANTHER" id="PTHR11849">
    <property type="entry name" value="ETS"/>
    <property type="match status" value="1"/>
</dbReference>
<dbReference type="Gene3D" id="1.10.10.10">
    <property type="entry name" value="Winged helix-like DNA-binding domain superfamily/Winged helix DNA-binding domain"/>
    <property type="match status" value="1"/>
</dbReference>
<comment type="subcellular location">
    <subcellularLocation>
        <location evidence="3">Nucleus</location>
    </subcellularLocation>
</comment>
<keyword evidence="6" id="KW-1185">Reference proteome</keyword>
<dbReference type="EMBL" id="JTDY01001113">
    <property type="protein sequence ID" value="KOB74838.1"/>
    <property type="molecule type" value="Genomic_DNA"/>
</dbReference>
<evidence type="ECO:0000256" key="3">
    <source>
        <dbReference type="RuleBase" id="RU004019"/>
    </source>
</evidence>
<evidence type="ECO:0000256" key="2">
    <source>
        <dbReference type="ARBA" id="ARBA00023125"/>
    </source>
</evidence>
<keyword evidence="3" id="KW-0539">Nucleus</keyword>
<dbReference type="PANTHER" id="PTHR11849:SF190">
    <property type="entry name" value="ETS-DOMAIN PROTEIN"/>
    <property type="match status" value="1"/>
</dbReference>
<evidence type="ECO:0000256" key="1">
    <source>
        <dbReference type="ARBA" id="ARBA00005562"/>
    </source>
</evidence>
<dbReference type="InterPro" id="IPR036388">
    <property type="entry name" value="WH-like_DNA-bd_sf"/>
</dbReference>
<sequence length="88" mass="10358">MDFNAIFTLVFVKPDEVAKLWGKMKQNDNMTFEKFSRAMRYHYKQAVLVSVPTARLVYQFGFKGPDFKTDNPNFVKVKTELDMSEMYS</sequence>
<dbReference type="GO" id="GO:0030154">
    <property type="term" value="P:cell differentiation"/>
    <property type="evidence" value="ECO:0007669"/>
    <property type="project" value="TreeGrafter"/>
</dbReference>
<dbReference type="InterPro" id="IPR036390">
    <property type="entry name" value="WH_DNA-bd_sf"/>
</dbReference>
<evidence type="ECO:0000313" key="6">
    <source>
        <dbReference type="Proteomes" id="UP000037510"/>
    </source>
</evidence>
<accession>A0A0L7LGZ2</accession>
<gene>
    <name evidence="5" type="ORF">OBRU01_08738</name>
</gene>
<dbReference type="PROSITE" id="PS50061">
    <property type="entry name" value="ETS_DOMAIN_3"/>
    <property type="match status" value="1"/>
</dbReference>
<proteinExistence type="inferred from homology"/>
<evidence type="ECO:0000259" key="4">
    <source>
        <dbReference type="PROSITE" id="PS50061"/>
    </source>
</evidence>
<reference evidence="5 6" key="1">
    <citation type="journal article" date="2015" name="Genome Biol. Evol.">
        <title>The genome of winter moth (Operophtera brumata) provides a genomic perspective on sexual dimorphism and phenology.</title>
        <authorList>
            <person name="Derks M.F."/>
            <person name="Smit S."/>
            <person name="Salis L."/>
            <person name="Schijlen E."/>
            <person name="Bossers A."/>
            <person name="Mateman C."/>
            <person name="Pijl A.S."/>
            <person name="de Ridder D."/>
            <person name="Groenen M.A."/>
            <person name="Visser M.E."/>
            <person name="Megens H.J."/>
        </authorList>
    </citation>
    <scope>NUCLEOTIDE SEQUENCE [LARGE SCALE GENOMIC DNA]</scope>
    <source>
        <strain evidence="5">WM2013NL</strain>
        <tissue evidence="5">Head and thorax</tissue>
    </source>
</reference>
<dbReference type="GO" id="GO:0043565">
    <property type="term" value="F:sequence-specific DNA binding"/>
    <property type="evidence" value="ECO:0007669"/>
    <property type="project" value="InterPro"/>
</dbReference>
<dbReference type="GO" id="GO:0000981">
    <property type="term" value="F:DNA-binding transcription factor activity, RNA polymerase II-specific"/>
    <property type="evidence" value="ECO:0007669"/>
    <property type="project" value="TreeGrafter"/>
</dbReference>
<dbReference type="AlphaFoldDB" id="A0A0L7LGZ2"/>
<organism evidence="5 6">
    <name type="scientific">Operophtera brumata</name>
    <name type="common">Winter moth</name>
    <name type="synonym">Phalaena brumata</name>
    <dbReference type="NCBI Taxonomy" id="104452"/>
    <lineage>
        <taxon>Eukaryota</taxon>
        <taxon>Metazoa</taxon>
        <taxon>Ecdysozoa</taxon>
        <taxon>Arthropoda</taxon>
        <taxon>Hexapoda</taxon>
        <taxon>Insecta</taxon>
        <taxon>Pterygota</taxon>
        <taxon>Neoptera</taxon>
        <taxon>Endopterygota</taxon>
        <taxon>Lepidoptera</taxon>
        <taxon>Glossata</taxon>
        <taxon>Ditrysia</taxon>
        <taxon>Geometroidea</taxon>
        <taxon>Geometridae</taxon>
        <taxon>Larentiinae</taxon>
        <taxon>Operophtera</taxon>
    </lineage>
</organism>
<dbReference type="InterPro" id="IPR046328">
    <property type="entry name" value="ETS_fam"/>
</dbReference>
<dbReference type="InterPro" id="IPR000418">
    <property type="entry name" value="Ets_dom"/>
</dbReference>
<dbReference type="Pfam" id="PF00178">
    <property type="entry name" value="Ets"/>
    <property type="match status" value="1"/>
</dbReference>
<dbReference type="Proteomes" id="UP000037510">
    <property type="component" value="Unassembled WGS sequence"/>
</dbReference>
<keyword evidence="2 3" id="KW-0238">DNA-binding</keyword>
<dbReference type="GO" id="GO:0005634">
    <property type="term" value="C:nucleus"/>
    <property type="evidence" value="ECO:0007669"/>
    <property type="project" value="UniProtKB-SubCell"/>
</dbReference>
<comment type="caution">
    <text evidence="5">The sequence shown here is derived from an EMBL/GenBank/DDBJ whole genome shotgun (WGS) entry which is preliminary data.</text>
</comment>
<dbReference type="PRINTS" id="PR00454">
    <property type="entry name" value="ETSDOMAIN"/>
</dbReference>
<dbReference type="STRING" id="104452.A0A0L7LGZ2"/>
<comment type="similarity">
    <text evidence="1 3">Belongs to the ETS family.</text>
</comment>
<name>A0A0L7LGZ2_OPEBR</name>
<dbReference type="SMART" id="SM00413">
    <property type="entry name" value="ETS"/>
    <property type="match status" value="1"/>
</dbReference>
<dbReference type="SUPFAM" id="SSF46785">
    <property type="entry name" value="Winged helix' DNA-binding domain"/>
    <property type="match status" value="1"/>
</dbReference>
<evidence type="ECO:0000313" key="5">
    <source>
        <dbReference type="EMBL" id="KOB74838.1"/>
    </source>
</evidence>
<protein>
    <submittedName>
        <fullName evidence="5">Transcription factor BmEts</fullName>
    </submittedName>
</protein>